<dbReference type="GO" id="GO:0050660">
    <property type="term" value="F:flavin adenine dinucleotide binding"/>
    <property type="evidence" value="ECO:0007669"/>
    <property type="project" value="InterPro"/>
</dbReference>
<dbReference type="EMBL" id="CAJOBC010083240">
    <property type="protein sequence ID" value="CAF4298734.1"/>
    <property type="molecule type" value="Genomic_DNA"/>
</dbReference>
<evidence type="ECO:0000256" key="2">
    <source>
        <dbReference type="ARBA" id="ARBA00022630"/>
    </source>
</evidence>
<dbReference type="EC" id="1.-.-.-" evidence="7"/>
<gene>
    <name evidence="9" type="ORF">GPM918_LOCUS33454</name>
    <name evidence="10" type="ORF">SRO942_LOCUS34137</name>
</gene>
<keyword evidence="6" id="KW-0256">Endoplasmic reticulum</keyword>
<reference evidence="9" key="1">
    <citation type="submission" date="2021-02" db="EMBL/GenBank/DDBJ databases">
        <authorList>
            <person name="Nowell W R."/>
        </authorList>
    </citation>
    <scope>NUCLEOTIDE SEQUENCE</scope>
</reference>
<keyword evidence="8" id="KW-0812">Transmembrane</keyword>
<keyword evidence="5 6" id="KW-0560">Oxidoreductase</keyword>
<evidence type="ECO:0000256" key="7">
    <source>
        <dbReference type="RuleBase" id="RU361177"/>
    </source>
</evidence>
<accession>A0A815LLM0</accession>
<keyword evidence="8" id="KW-1133">Transmembrane helix</keyword>
<dbReference type="Proteomes" id="UP000681722">
    <property type="component" value="Unassembled WGS sequence"/>
</dbReference>
<comment type="similarity">
    <text evidence="1 6 7">Belongs to the FMO family.</text>
</comment>
<evidence type="ECO:0000313" key="9">
    <source>
        <dbReference type="EMBL" id="CAF1409000.1"/>
    </source>
</evidence>
<dbReference type="OrthoDB" id="66881at2759"/>
<dbReference type="GO" id="GO:0004499">
    <property type="term" value="F:N,N-dimethylaniline monooxygenase activity"/>
    <property type="evidence" value="ECO:0007669"/>
    <property type="project" value="UniProtKB-UniRule"/>
</dbReference>
<comment type="subcellular location">
    <subcellularLocation>
        <location evidence="6">Endoplasmic reticulum membrane</location>
    </subcellularLocation>
</comment>
<keyword evidence="2 6" id="KW-0285">Flavoprotein</keyword>
<evidence type="ECO:0000256" key="5">
    <source>
        <dbReference type="ARBA" id="ARBA00023002"/>
    </source>
</evidence>
<evidence type="ECO:0000313" key="10">
    <source>
        <dbReference type="EMBL" id="CAF4298734.1"/>
    </source>
</evidence>
<dbReference type="InterPro" id="IPR036188">
    <property type="entry name" value="FAD/NAD-bd_sf"/>
</dbReference>
<comment type="cofactor">
    <cofactor evidence="6 7">
        <name>FAD</name>
        <dbReference type="ChEBI" id="CHEBI:57692"/>
    </cofactor>
</comment>
<evidence type="ECO:0000256" key="1">
    <source>
        <dbReference type="ARBA" id="ARBA00009183"/>
    </source>
</evidence>
<comment type="caution">
    <text evidence="9">The sequence shown here is derived from an EMBL/GenBank/DDBJ whole genome shotgun (WGS) entry which is preliminary data.</text>
</comment>
<evidence type="ECO:0000256" key="6">
    <source>
        <dbReference type="PIRNR" id="PIRNR000332"/>
    </source>
</evidence>
<evidence type="ECO:0000256" key="4">
    <source>
        <dbReference type="ARBA" id="ARBA00022857"/>
    </source>
</evidence>
<dbReference type="PIRSF" id="PIRSF000332">
    <property type="entry name" value="FMO"/>
    <property type="match status" value="1"/>
</dbReference>
<dbReference type="PRINTS" id="PR00370">
    <property type="entry name" value="FMOXYGENASE"/>
</dbReference>
<keyword evidence="11" id="KW-1185">Reference proteome</keyword>
<dbReference type="InterPro" id="IPR000960">
    <property type="entry name" value="Flavin_mOase"/>
</dbReference>
<dbReference type="PANTHER" id="PTHR23023">
    <property type="entry name" value="DIMETHYLANILINE MONOOXYGENASE"/>
    <property type="match status" value="1"/>
</dbReference>
<dbReference type="InterPro" id="IPR020946">
    <property type="entry name" value="Flavin_mOase-like"/>
</dbReference>
<organism evidence="9 11">
    <name type="scientific">Didymodactylos carnosus</name>
    <dbReference type="NCBI Taxonomy" id="1234261"/>
    <lineage>
        <taxon>Eukaryota</taxon>
        <taxon>Metazoa</taxon>
        <taxon>Spiralia</taxon>
        <taxon>Gnathifera</taxon>
        <taxon>Rotifera</taxon>
        <taxon>Eurotatoria</taxon>
        <taxon>Bdelloidea</taxon>
        <taxon>Philodinida</taxon>
        <taxon>Philodinidae</taxon>
        <taxon>Didymodactylos</taxon>
    </lineage>
</organism>
<dbReference type="Gene3D" id="3.50.50.60">
    <property type="entry name" value="FAD/NAD(P)-binding domain"/>
    <property type="match status" value="3"/>
</dbReference>
<protein>
    <recommendedName>
        <fullName evidence="7">Flavin-containing monooxygenase</fullName>
        <ecNumber evidence="7">1.-.-.-</ecNumber>
    </recommendedName>
</protein>
<proteinExistence type="inferred from homology"/>
<dbReference type="GO" id="GO:0050661">
    <property type="term" value="F:NADP binding"/>
    <property type="evidence" value="ECO:0007669"/>
    <property type="project" value="InterPro"/>
</dbReference>
<dbReference type="InterPro" id="IPR050346">
    <property type="entry name" value="FMO-like"/>
</dbReference>
<feature type="transmembrane region" description="Helical" evidence="8">
    <location>
        <begin position="523"/>
        <end position="544"/>
    </location>
</feature>
<keyword evidence="6 7" id="KW-0503">Monooxygenase</keyword>
<keyword evidence="4 6" id="KW-0521">NADP</keyword>
<dbReference type="Pfam" id="PF00743">
    <property type="entry name" value="FMO-like"/>
    <property type="match status" value="1"/>
</dbReference>
<dbReference type="SUPFAM" id="SSF51905">
    <property type="entry name" value="FAD/NAD(P)-binding domain"/>
    <property type="match status" value="2"/>
</dbReference>
<evidence type="ECO:0000313" key="11">
    <source>
        <dbReference type="Proteomes" id="UP000663829"/>
    </source>
</evidence>
<sequence>MVGSSGTDLFVVVGGGWSGLYALKYLLEDGLHAVLYEREPFIAGIWHYKDKSGGVYRSTHATSSKTFMHASDFPMPEKTCEFPSHEENLNYLKSYCEHFLLWPHIYLEHNVVNISHQNQTSQKWIVRLKNNEREEFEQICDGVVICSGQHQTPSIPNDEIFKNFTGTFSHSFDYKYPLPEYYNKNILIVGGGETASDLAVELSPVAKKVYMSIRNGQWFQDRILGNQPADIMYTMLMRIWSYYDNINVKIYKRCFVVTMWGQGGTGIPEWQPTSNFLHGFINKSREVVHKVAMGLVIPKRAILKIEENLVTFEPVPNHDRNDEESNLNSNSVRIDHILYCTGYRWNFPFFSAELEKEITVERLYKLVFPVGLKKIAFVGTARPVFGSIPALAELQARWVSYVFKGKVTLPTQAKMLRSIHAYWKRHQRLYPHDHIRMKQLVNLFEFADVLGDEMGVRPNVVKLFFRHPFKWFKIYCASPWSPFLFRLGTISSQAEKLAYRRHLECIPKPYQSFHRFNDLFICAWASTIIITVTCVIIFIFVLAFKL</sequence>
<dbReference type="Proteomes" id="UP000663829">
    <property type="component" value="Unassembled WGS sequence"/>
</dbReference>
<keyword evidence="3 6" id="KW-0274">FAD</keyword>
<dbReference type="AlphaFoldDB" id="A0A815LLM0"/>
<evidence type="ECO:0000256" key="3">
    <source>
        <dbReference type="ARBA" id="ARBA00022827"/>
    </source>
</evidence>
<evidence type="ECO:0000256" key="8">
    <source>
        <dbReference type="SAM" id="Phobius"/>
    </source>
</evidence>
<keyword evidence="6 8" id="KW-0472">Membrane</keyword>
<name>A0A815LLM0_9BILA</name>
<dbReference type="EMBL" id="CAJNOQ010017818">
    <property type="protein sequence ID" value="CAF1409000.1"/>
    <property type="molecule type" value="Genomic_DNA"/>
</dbReference>
<dbReference type="GO" id="GO:0005789">
    <property type="term" value="C:endoplasmic reticulum membrane"/>
    <property type="evidence" value="ECO:0007669"/>
    <property type="project" value="UniProtKB-SubCell"/>
</dbReference>